<protein>
    <submittedName>
        <fullName evidence="2">Uncharacterized protein</fullName>
    </submittedName>
</protein>
<dbReference type="EMBL" id="MBFA02000007">
    <property type="protein sequence ID" value="MUP10933.1"/>
    <property type="molecule type" value="Genomic_DNA"/>
</dbReference>
<dbReference type="RefSeq" id="WP_041696732.1">
    <property type="nucleotide sequence ID" value="NZ_AP023279.1"/>
</dbReference>
<evidence type="ECO:0000313" key="4">
    <source>
        <dbReference type="Proteomes" id="UP000179536"/>
    </source>
</evidence>
<evidence type="ECO:0000313" key="2">
    <source>
        <dbReference type="EMBL" id="MUP10933.1"/>
    </source>
</evidence>
<gene>
    <name evidence="2" type="ORF">BBK91_013760</name>
    <name evidence="1" type="ORF">BBL17_010175</name>
</gene>
<keyword evidence="3" id="KW-1185">Reference proteome</keyword>
<proteinExistence type="predicted"/>
<sequence>MPRLDPLQDFTHNPQIAALPAGRDLQLLDRGRDRRCGSLRDIDAIGKIVKLAQFYLVDLEAFLDLAVCIAKPTFYGNPPALQFVNVAIGLRPGISASVKVMTGSSDTPINGL</sequence>
<reference evidence="3 4" key="1">
    <citation type="submission" date="2019-11" db="EMBL/GenBank/DDBJ databases">
        <title>Whole-genome sequencing of Allorhizobium vitis.</title>
        <authorList>
            <person name="Gan H.M."/>
            <person name="Savka M.A."/>
        </authorList>
    </citation>
    <scope>NUCLEOTIDE SEQUENCE [LARGE SCALE GENOMIC DNA]</scope>
    <source>
        <strain evidence="2 4">RF2/1</strain>
        <strain evidence="1 3">T1/7</strain>
    </source>
</reference>
<dbReference type="EMBL" id="MBFE02000006">
    <property type="protein sequence ID" value="MUO42152.1"/>
    <property type="molecule type" value="Genomic_DNA"/>
</dbReference>
<dbReference type="Proteomes" id="UP000179454">
    <property type="component" value="Unassembled WGS sequence"/>
</dbReference>
<evidence type="ECO:0000313" key="1">
    <source>
        <dbReference type="EMBL" id="MUO42152.1"/>
    </source>
</evidence>
<organism evidence="2 4">
    <name type="scientific">Agrobacterium vitis</name>
    <name type="common">Rhizobium vitis</name>
    <dbReference type="NCBI Taxonomy" id="373"/>
    <lineage>
        <taxon>Bacteria</taxon>
        <taxon>Pseudomonadati</taxon>
        <taxon>Pseudomonadota</taxon>
        <taxon>Alphaproteobacteria</taxon>
        <taxon>Hyphomicrobiales</taxon>
        <taxon>Rhizobiaceae</taxon>
        <taxon>Rhizobium/Agrobacterium group</taxon>
        <taxon>Agrobacterium</taxon>
    </lineage>
</organism>
<comment type="caution">
    <text evidence="2">The sequence shown here is derived from an EMBL/GenBank/DDBJ whole genome shotgun (WGS) entry which is preliminary data.</text>
</comment>
<accession>A0ABD6H8M2</accession>
<dbReference type="AlphaFoldDB" id="A0ABD6H8M2"/>
<name>A0ABD6H8M2_AGRVI</name>
<evidence type="ECO:0000313" key="3">
    <source>
        <dbReference type="Proteomes" id="UP000179454"/>
    </source>
</evidence>
<dbReference type="Proteomes" id="UP000179536">
    <property type="component" value="Unassembled WGS sequence"/>
</dbReference>